<dbReference type="PANTHER" id="PTHR30034:SF3">
    <property type="entry name" value="FLAGELLAR MOTOR SWITCH PROTEIN FLIM"/>
    <property type="match status" value="1"/>
</dbReference>
<dbReference type="InterPro" id="IPR028976">
    <property type="entry name" value="CheC-like_sf"/>
</dbReference>
<dbReference type="PIRSF" id="PIRSF002888">
    <property type="entry name" value="FliM"/>
    <property type="match status" value="1"/>
</dbReference>
<reference evidence="13 14" key="1">
    <citation type="journal article" date="2024" name="Environ. Microbiol.">
        <title>Novel evolutionary insights on the interactions of the Holosporales (Alphaproteobacteria) with eukaryotic hosts from comparative genomics.</title>
        <authorList>
            <person name="Giovannini M."/>
            <person name="Petroni G."/>
            <person name="Castelli M."/>
        </authorList>
    </citation>
    <scope>NUCLEOTIDE SEQUENCE [LARGE SCALE GENOMIC DNA]</scope>
    <source>
        <strain evidence="13 14">US_Bl 15I1</strain>
    </source>
</reference>
<name>A0ABZ2C5E4_9PROT</name>
<dbReference type="Gene3D" id="2.30.330.10">
    <property type="entry name" value="SpoA-like"/>
    <property type="match status" value="1"/>
</dbReference>
<dbReference type="InterPro" id="IPR036429">
    <property type="entry name" value="SpoA-like_sf"/>
</dbReference>
<evidence type="ECO:0000256" key="4">
    <source>
        <dbReference type="ARBA" id="ARBA00022500"/>
    </source>
</evidence>
<dbReference type="PRINTS" id="PR00955">
    <property type="entry name" value="FLGMOTORFLIM"/>
</dbReference>
<dbReference type="SUPFAM" id="SSF103039">
    <property type="entry name" value="CheC-like"/>
    <property type="match status" value="1"/>
</dbReference>
<comment type="similarity">
    <text evidence="1 11">Belongs to the FliM family.</text>
</comment>
<organism evidence="13 14">
    <name type="scientific">Candidatus Bealeia paramacronuclearis</name>
    <dbReference type="NCBI Taxonomy" id="1921001"/>
    <lineage>
        <taxon>Bacteria</taxon>
        <taxon>Pseudomonadati</taxon>
        <taxon>Pseudomonadota</taxon>
        <taxon>Alphaproteobacteria</taxon>
        <taxon>Holosporales</taxon>
        <taxon>Holosporaceae</taxon>
        <taxon>Candidatus Bealeia</taxon>
    </lineage>
</organism>
<keyword evidence="3 11" id="KW-1003">Cell membrane</keyword>
<dbReference type="CDD" id="cd17908">
    <property type="entry name" value="FliM"/>
    <property type="match status" value="1"/>
</dbReference>
<evidence type="ECO:0000256" key="3">
    <source>
        <dbReference type="ARBA" id="ARBA00022475"/>
    </source>
</evidence>
<keyword evidence="4 11" id="KW-0145">Chemotaxis</keyword>
<proteinExistence type="inferred from homology"/>
<evidence type="ECO:0000256" key="10">
    <source>
        <dbReference type="NCBIfam" id="TIGR01397"/>
    </source>
</evidence>
<dbReference type="EMBL" id="CP133270">
    <property type="protein sequence ID" value="WVX67278.1"/>
    <property type="molecule type" value="Genomic_DNA"/>
</dbReference>
<keyword evidence="5 11" id="KW-0997">Cell inner membrane</keyword>
<dbReference type="Pfam" id="PF02154">
    <property type="entry name" value="FliM"/>
    <property type="match status" value="1"/>
</dbReference>
<keyword evidence="14" id="KW-1185">Reference proteome</keyword>
<dbReference type="Proteomes" id="UP001330434">
    <property type="component" value="Chromosome"/>
</dbReference>
<evidence type="ECO:0000259" key="12">
    <source>
        <dbReference type="Pfam" id="PF01052"/>
    </source>
</evidence>
<dbReference type="InterPro" id="IPR001543">
    <property type="entry name" value="FliN-like_C"/>
</dbReference>
<dbReference type="Gene3D" id="3.40.1550.10">
    <property type="entry name" value="CheC-like"/>
    <property type="match status" value="1"/>
</dbReference>
<keyword evidence="8 11" id="KW-0975">Bacterial flagellum</keyword>
<evidence type="ECO:0000256" key="7">
    <source>
        <dbReference type="ARBA" id="ARBA00023136"/>
    </source>
</evidence>
<dbReference type="Pfam" id="PF01052">
    <property type="entry name" value="FliMN_C"/>
    <property type="match status" value="1"/>
</dbReference>
<evidence type="ECO:0000256" key="11">
    <source>
        <dbReference type="PIRNR" id="PIRNR002888"/>
    </source>
</evidence>
<evidence type="ECO:0000256" key="1">
    <source>
        <dbReference type="ARBA" id="ARBA00011049"/>
    </source>
</evidence>
<evidence type="ECO:0000256" key="2">
    <source>
        <dbReference type="ARBA" id="ARBA00021898"/>
    </source>
</evidence>
<comment type="subcellular location">
    <subcellularLocation>
        <location evidence="11">Cell inner membrane</location>
        <topology evidence="11">Peripheral membrane protein</topology>
    </subcellularLocation>
    <subcellularLocation>
        <location evidence="11">Bacterial flagellum basal body</location>
    </subcellularLocation>
</comment>
<protein>
    <recommendedName>
        <fullName evidence="2 10">Flagellar motor switch protein FliM</fullName>
    </recommendedName>
</protein>
<keyword evidence="13" id="KW-0966">Cell projection</keyword>
<evidence type="ECO:0000256" key="5">
    <source>
        <dbReference type="ARBA" id="ARBA00022519"/>
    </source>
</evidence>
<keyword evidence="6 11" id="KW-0283">Flagellar rotation</keyword>
<keyword evidence="13" id="KW-0282">Flagellum</keyword>
<keyword evidence="13" id="KW-0969">Cilium</keyword>
<evidence type="ECO:0000313" key="14">
    <source>
        <dbReference type="Proteomes" id="UP001330434"/>
    </source>
</evidence>
<evidence type="ECO:0000256" key="6">
    <source>
        <dbReference type="ARBA" id="ARBA00022779"/>
    </source>
</evidence>
<dbReference type="InterPro" id="IPR001689">
    <property type="entry name" value="Flag_FliM"/>
</dbReference>
<keyword evidence="7 11" id="KW-0472">Membrane</keyword>
<evidence type="ECO:0000256" key="9">
    <source>
        <dbReference type="ARBA" id="ARBA00025044"/>
    </source>
</evidence>
<dbReference type="SUPFAM" id="SSF101801">
    <property type="entry name" value="Surface presentation of antigens (SPOA)"/>
    <property type="match status" value="1"/>
</dbReference>
<dbReference type="NCBIfam" id="TIGR01397">
    <property type="entry name" value="fliM_switch"/>
    <property type="match status" value="1"/>
</dbReference>
<dbReference type="RefSeq" id="WP_331256049.1">
    <property type="nucleotide sequence ID" value="NZ_CP133270.1"/>
</dbReference>
<sequence length="349" mass="39104">MSAEAQEQMLADESVMAEGDKETLSHELSQEEIDSLLGISGDASEESQGLKALIGSSHVTYERLPMLEVIFDRLVRLLSTTLRNFTGDIVDVSLEKIDSIRFGDYIDSLPLPILISVFEAAEWGNPALVTIDTHLVYSIVDLLLGGRKGPGITKIEGRPYTTIERNLVERMIHLLLEDFTKSFSLFSPVTFKFKNLESNPRFAVIARPVNACILIRLKIEMDERGGFLEFVIPYATLEPVREQLLQMVMGEKFGRDSIWENHFEEQLFEINVDLEAILDPVSIPLSEVLKWEKGSQIVFKAKPSELIPLCSGKFPLFLGKLGQKEGNISLKISKVKKLNRDKLLGVAPA</sequence>
<accession>A0ABZ2C5E4</accession>
<evidence type="ECO:0000313" key="13">
    <source>
        <dbReference type="EMBL" id="WVX67278.1"/>
    </source>
</evidence>
<comment type="function">
    <text evidence="9 11">FliM is one of three proteins (FliG, FliN, FliM) that forms the rotor-mounted switch complex (C ring), located at the base of the basal body. This complex interacts with the CheY and CheZ chemotaxis proteins, in addition to contacting components of the motor that determine the direction of flagellar rotation.</text>
</comment>
<evidence type="ECO:0000256" key="8">
    <source>
        <dbReference type="ARBA" id="ARBA00023143"/>
    </source>
</evidence>
<feature type="domain" description="Flagellar motor switch protein FliN-like C-terminal" evidence="12">
    <location>
        <begin position="266"/>
        <end position="335"/>
    </location>
</feature>
<gene>
    <name evidence="13" type="ORF">Bealeia1_01477</name>
</gene>
<dbReference type="PANTHER" id="PTHR30034">
    <property type="entry name" value="FLAGELLAR MOTOR SWITCH PROTEIN FLIM"/>
    <property type="match status" value="1"/>
</dbReference>